<dbReference type="PANTHER" id="PTHR22572">
    <property type="entry name" value="SUGAR-1-PHOSPHATE GUANYL TRANSFERASE"/>
    <property type="match status" value="1"/>
</dbReference>
<keyword evidence="3" id="KW-1185">Reference proteome</keyword>
<dbReference type="AlphaFoldDB" id="A0AAN8BSP9"/>
<dbReference type="InterPro" id="IPR056729">
    <property type="entry name" value="GMPPB_C"/>
</dbReference>
<comment type="caution">
    <text evidence="2">The sequence shown here is derived from an EMBL/GenBank/DDBJ whole genome shotgun (WGS) entry which is preliminary data.</text>
</comment>
<dbReference type="SUPFAM" id="SSF51161">
    <property type="entry name" value="Trimeric LpxA-like enzymes"/>
    <property type="match status" value="1"/>
</dbReference>
<evidence type="ECO:0000313" key="2">
    <source>
        <dbReference type="EMBL" id="KAK5890642.1"/>
    </source>
</evidence>
<proteinExistence type="predicted"/>
<dbReference type="InterPro" id="IPR050486">
    <property type="entry name" value="Mannose-1P_guanyltransferase"/>
</dbReference>
<reference evidence="2 3" key="1">
    <citation type="journal article" date="2023" name="Mol. Biol. Evol.">
        <title>Genomics of Secondarily Temperate Adaptation in the Only Non-Antarctic Icefish.</title>
        <authorList>
            <person name="Rivera-Colon A.G."/>
            <person name="Rayamajhi N."/>
            <person name="Minhas B.F."/>
            <person name="Madrigal G."/>
            <person name="Bilyk K.T."/>
            <person name="Yoon V."/>
            <person name="Hune M."/>
            <person name="Gregory S."/>
            <person name="Cheng C.H.C."/>
            <person name="Catchen J.M."/>
        </authorList>
    </citation>
    <scope>NUCLEOTIDE SEQUENCE [LARGE SCALE GENOMIC DNA]</scope>
    <source>
        <strain evidence="2">JC2023a</strain>
    </source>
</reference>
<protein>
    <recommendedName>
        <fullName evidence="1">Mannose-1-phosphate guanyltransferase C-terminal domain-containing protein</fullName>
    </recommendedName>
</protein>
<evidence type="ECO:0000259" key="1">
    <source>
        <dbReference type="Pfam" id="PF25087"/>
    </source>
</evidence>
<dbReference type="Gene3D" id="2.160.10.10">
    <property type="entry name" value="Hexapeptide repeat proteins"/>
    <property type="match status" value="1"/>
</dbReference>
<dbReference type="Proteomes" id="UP001335648">
    <property type="component" value="Unassembled WGS sequence"/>
</dbReference>
<dbReference type="Pfam" id="PF25087">
    <property type="entry name" value="GMPPB_C"/>
    <property type="match status" value="1"/>
</dbReference>
<name>A0AAN8BSP9_9TELE</name>
<sequence length="121" mass="13014">MLGPNVSIGTGVTIGAGVRVRESIILHGATLQDHCCVLNSIVGWDSTIGKWARVEGTPSDPNPNDPFAKIDSETLFREGKLTPSITILGCNVTIPSEVIILNSIVLPHKDLNRSFKNQIIL</sequence>
<accession>A0AAN8BSP9</accession>
<evidence type="ECO:0000313" key="3">
    <source>
        <dbReference type="Proteomes" id="UP001335648"/>
    </source>
</evidence>
<organism evidence="2 3">
    <name type="scientific">Champsocephalus esox</name>
    <name type="common">pike icefish</name>
    <dbReference type="NCBI Taxonomy" id="159716"/>
    <lineage>
        <taxon>Eukaryota</taxon>
        <taxon>Metazoa</taxon>
        <taxon>Chordata</taxon>
        <taxon>Craniata</taxon>
        <taxon>Vertebrata</taxon>
        <taxon>Euteleostomi</taxon>
        <taxon>Actinopterygii</taxon>
        <taxon>Neopterygii</taxon>
        <taxon>Teleostei</taxon>
        <taxon>Neoteleostei</taxon>
        <taxon>Acanthomorphata</taxon>
        <taxon>Eupercaria</taxon>
        <taxon>Perciformes</taxon>
        <taxon>Notothenioidei</taxon>
        <taxon>Channichthyidae</taxon>
        <taxon>Champsocephalus</taxon>
    </lineage>
</organism>
<dbReference type="EMBL" id="JAULUE010002056">
    <property type="protein sequence ID" value="KAK5890642.1"/>
    <property type="molecule type" value="Genomic_DNA"/>
</dbReference>
<gene>
    <name evidence="2" type="ORF">CesoFtcFv8_014144</name>
</gene>
<feature type="domain" description="Mannose-1-phosphate guanyltransferase C-terminal" evidence="1">
    <location>
        <begin position="2"/>
        <end position="120"/>
    </location>
</feature>
<dbReference type="InterPro" id="IPR011004">
    <property type="entry name" value="Trimer_LpxA-like_sf"/>
</dbReference>